<evidence type="ECO:0000256" key="1">
    <source>
        <dbReference type="ARBA" id="ARBA00022679"/>
    </source>
</evidence>
<gene>
    <name evidence="4" type="ORF">EGI31_00280</name>
</gene>
<evidence type="ECO:0000259" key="2">
    <source>
        <dbReference type="Pfam" id="PF00535"/>
    </source>
</evidence>
<keyword evidence="5" id="KW-1185">Reference proteome</keyword>
<dbReference type="EMBL" id="RJUF01000001">
    <property type="protein sequence ID" value="MCP9761371.1"/>
    <property type="molecule type" value="Genomic_DNA"/>
</dbReference>
<name>A0AAE3GZP2_9BACT</name>
<dbReference type="Gene3D" id="3.90.550.10">
    <property type="entry name" value="Spore Coat Polysaccharide Biosynthesis Protein SpsA, Chain A"/>
    <property type="match status" value="1"/>
</dbReference>
<sequence length="322" mass="37242">MNRLHHVKATLPFNLDCCKTLPDSEFVILDYNSTDGLLDWINVNQQHFGGKVKYYRTTEPQFYKRSHSRNMAIKLASGDIVCNLDADNFVGIGFASYIQEKFLTKKNIYISPSEELQSDIFGKLCFTKSDFLAIGGYDEKIELYGFEDFDLKNRLELLGLEKVTFNNPDFAQAIVHSELERIENEFLFKNLSKILVETINPFTSRLIFCLQDLTYESVFIEDSQYTHSCGGFVRPLDQRKRYNMLTGTEKKGFVEDLEMGNYKEITNQKVKIDTIHFYSQIKNKKHTEIKLKSLELVANQEIGFGKGTVYQGFENKIPITIE</sequence>
<dbReference type="InterPro" id="IPR027791">
    <property type="entry name" value="Galactosyl_T_C"/>
</dbReference>
<feature type="domain" description="Galactosyltransferase C-terminal" evidence="3">
    <location>
        <begin position="122"/>
        <end position="165"/>
    </location>
</feature>
<reference evidence="4 5" key="1">
    <citation type="submission" date="2018-11" db="EMBL/GenBank/DDBJ databases">
        <title>Novel bacteria species description.</title>
        <authorList>
            <person name="Han J.-H."/>
        </authorList>
    </citation>
    <scope>NUCLEOTIDE SEQUENCE [LARGE SCALE GENOMIC DNA]</scope>
    <source>
        <strain evidence="4 5">KCTC23259</strain>
    </source>
</reference>
<keyword evidence="1" id="KW-0808">Transferase</keyword>
<evidence type="ECO:0000313" key="5">
    <source>
        <dbReference type="Proteomes" id="UP001204144"/>
    </source>
</evidence>
<dbReference type="InterPro" id="IPR001173">
    <property type="entry name" value="Glyco_trans_2-like"/>
</dbReference>
<dbReference type="GO" id="GO:0016740">
    <property type="term" value="F:transferase activity"/>
    <property type="evidence" value="ECO:0007669"/>
    <property type="project" value="UniProtKB-KW"/>
</dbReference>
<protein>
    <submittedName>
        <fullName evidence="4">Glycosyltransferase</fullName>
    </submittedName>
</protein>
<dbReference type="Proteomes" id="UP001204144">
    <property type="component" value="Unassembled WGS sequence"/>
</dbReference>
<accession>A0AAE3GZP2</accession>
<dbReference type="SUPFAM" id="SSF53448">
    <property type="entry name" value="Nucleotide-diphospho-sugar transferases"/>
    <property type="match status" value="1"/>
</dbReference>
<dbReference type="RefSeq" id="WP_255035105.1">
    <property type="nucleotide sequence ID" value="NZ_RJUF01000001.1"/>
</dbReference>
<organism evidence="4 5">
    <name type="scientific">Lacihabitans soyangensis</name>
    <dbReference type="NCBI Taxonomy" id="869394"/>
    <lineage>
        <taxon>Bacteria</taxon>
        <taxon>Pseudomonadati</taxon>
        <taxon>Bacteroidota</taxon>
        <taxon>Cytophagia</taxon>
        <taxon>Cytophagales</taxon>
        <taxon>Leadbetterellaceae</taxon>
        <taxon>Lacihabitans</taxon>
    </lineage>
</organism>
<evidence type="ECO:0000313" key="4">
    <source>
        <dbReference type="EMBL" id="MCP9761371.1"/>
    </source>
</evidence>
<feature type="domain" description="Glycosyltransferase 2-like" evidence="2">
    <location>
        <begin position="20"/>
        <end position="102"/>
    </location>
</feature>
<dbReference type="Pfam" id="PF00535">
    <property type="entry name" value="Glycos_transf_2"/>
    <property type="match status" value="1"/>
</dbReference>
<dbReference type="AlphaFoldDB" id="A0AAE3GZP2"/>
<evidence type="ECO:0000259" key="3">
    <source>
        <dbReference type="Pfam" id="PF02709"/>
    </source>
</evidence>
<dbReference type="Pfam" id="PF02709">
    <property type="entry name" value="Glyco_transf_7C"/>
    <property type="match status" value="1"/>
</dbReference>
<comment type="caution">
    <text evidence="4">The sequence shown here is derived from an EMBL/GenBank/DDBJ whole genome shotgun (WGS) entry which is preliminary data.</text>
</comment>
<proteinExistence type="predicted"/>
<dbReference type="InterPro" id="IPR029044">
    <property type="entry name" value="Nucleotide-diphossugar_trans"/>
</dbReference>